<evidence type="ECO:0000259" key="4">
    <source>
        <dbReference type="PROSITE" id="PS50995"/>
    </source>
</evidence>
<dbReference type="Proteomes" id="UP001597203">
    <property type="component" value="Unassembled WGS sequence"/>
</dbReference>
<dbReference type="SMART" id="SM00347">
    <property type="entry name" value="HTH_MARR"/>
    <property type="match status" value="1"/>
</dbReference>
<reference evidence="6" key="1">
    <citation type="journal article" date="2019" name="Int. J. Syst. Evol. Microbiol.">
        <title>The Global Catalogue of Microorganisms (GCM) 10K type strain sequencing project: providing services to taxonomists for standard genome sequencing and annotation.</title>
        <authorList>
            <consortium name="The Broad Institute Genomics Platform"/>
            <consortium name="The Broad Institute Genome Sequencing Center for Infectious Disease"/>
            <person name="Wu L."/>
            <person name="Ma J."/>
        </authorList>
    </citation>
    <scope>NUCLEOTIDE SEQUENCE [LARGE SCALE GENOMIC DNA]</scope>
    <source>
        <strain evidence="6">CCUG 54329</strain>
    </source>
</reference>
<dbReference type="InterPro" id="IPR036390">
    <property type="entry name" value="WH_DNA-bd_sf"/>
</dbReference>
<keyword evidence="6" id="KW-1185">Reference proteome</keyword>
<proteinExistence type="predicted"/>
<dbReference type="InterPro" id="IPR023187">
    <property type="entry name" value="Tscrpt_reg_MarR-type_CS"/>
</dbReference>
<dbReference type="Pfam" id="PF12802">
    <property type="entry name" value="MarR_2"/>
    <property type="match status" value="1"/>
</dbReference>
<dbReference type="EMBL" id="JBHTLS010000130">
    <property type="protein sequence ID" value="MFD1106120.1"/>
    <property type="molecule type" value="Genomic_DNA"/>
</dbReference>
<dbReference type="InterPro" id="IPR000835">
    <property type="entry name" value="HTH_MarR-typ"/>
</dbReference>
<comment type="caution">
    <text evidence="5">The sequence shown here is derived from an EMBL/GenBank/DDBJ whole genome shotgun (WGS) entry which is preliminary data.</text>
</comment>
<keyword evidence="3" id="KW-0804">Transcription</keyword>
<protein>
    <submittedName>
        <fullName evidence="5">MarR family winged helix-turn-helix transcriptional regulator</fullName>
    </submittedName>
</protein>
<dbReference type="PROSITE" id="PS50995">
    <property type="entry name" value="HTH_MARR_2"/>
    <property type="match status" value="1"/>
</dbReference>
<evidence type="ECO:0000256" key="3">
    <source>
        <dbReference type="ARBA" id="ARBA00023163"/>
    </source>
</evidence>
<dbReference type="PRINTS" id="PR00598">
    <property type="entry name" value="HTHMARR"/>
</dbReference>
<organism evidence="5 6">
    <name type="scientific">Sphingobium olei</name>
    <dbReference type="NCBI Taxonomy" id="420955"/>
    <lineage>
        <taxon>Bacteria</taxon>
        <taxon>Pseudomonadati</taxon>
        <taxon>Pseudomonadota</taxon>
        <taxon>Alphaproteobacteria</taxon>
        <taxon>Sphingomonadales</taxon>
        <taxon>Sphingomonadaceae</taxon>
        <taxon>Sphingobium</taxon>
    </lineage>
</organism>
<dbReference type="PANTHER" id="PTHR42756">
    <property type="entry name" value="TRANSCRIPTIONAL REGULATOR, MARR"/>
    <property type="match status" value="1"/>
</dbReference>
<dbReference type="SUPFAM" id="SSF46785">
    <property type="entry name" value="Winged helix' DNA-binding domain"/>
    <property type="match status" value="1"/>
</dbReference>
<evidence type="ECO:0000256" key="1">
    <source>
        <dbReference type="ARBA" id="ARBA00023015"/>
    </source>
</evidence>
<feature type="domain" description="HTH marR-type" evidence="4">
    <location>
        <begin position="7"/>
        <end position="144"/>
    </location>
</feature>
<gene>
    <name evidence="5" type="ORF">ACFQ24_14735</name>
</gene>
<evidence type="ECO:0000256" key="2">
    <source>
        <dbReference type="ARBA" id="ARBA00023125"/>
    </source>
</evidence>
<name>A0ABW3P412_9SPHN</name>
<sequence>MALLDPQRALAHKMAPVARNWRRLADEALAELGVSNSAAWCLLHIERDGPTVRQTDLADSLDVAGPSLVRTLAQLESAGLVERAQHPNDKRSNLIGLTEKGHELAGRAEARLADLRADLLKDVPDDVVEVAVWLFDLLNLRIREYRTRP</sequence>
<dbReference type="PROSITE" id="PS01117">
    <property type="entry name" value="HTH_MARR_1"/>
    <property type="match status" value="1"/>
</dbReference>
<evidence type="ECO:0000313" key="5">
    <source>
        <dbReference type="EMBL" id="MFD1106120.1"/>
    </source>
</evidence>
<accession>A0ABW3P412</accession>
<dbReference type="Gene3D" id="1.10.10.10">
    <property type="entry name" value="Winged helix-like DNA-binding domain superfamily/Winged helix DNA-binding domain"/>
    <property type="match status" value="1"/>
</dbReference>
<keyword evidence="2" id="KW-0238">DNA-binding</keyword>
<keyword evidence="1" id="KW-0805">Transcription regulation</keyword>
<dbReference type="PANTHER" id="PTHR42756:SF1">
    <property type="entry name" value="TRANSCRIPTIONAL REPRESSOR OF EMRAB OPERON"/>
    <property type="match status" value="1"/>
</dbReference>
<dbReference type="RefSeq" id="WP_380912509.1">
    <property type="nucleotide sequence ID" value="NZ_JBHTLS010000130.1"/>
</dbReference>
<evidence type="ECO:0000313" key="6">
    <source>
        <dbReference type="Proteomes" id="UP001597203"/>
    </source>
</evidence>
<dbReference type="InterPro" id="IPR036388">
    <property type="entry name" value="WH-like_DNA-bd_sf"/>
</dbReference>